<evidence type="ECO:0000256" key="3">
    <source>
        <dbReference type="ARBA" id="ARBA00023002"/>
    </source>
</evidence>
<comment type="caution">
    <text evidence="9">The sequence shown here is derived from an EMBL/GenBank/DDBJ whole genome shotgun (WGS) entry which is preliminary data.</text>
</comment>
<dbReference type="EMBL" id="LBUT01000007">
    <property type="protein sequence ID" value="KKQ70399.1"/>
    <property type="molecule type" value="Genomic_DNA"/>
</dbReference>
<evidence type="ECO:0000313" key="10">
    <source>
        <dbReference type="Proteomes" id="UP000034406"/>
    </source>
</evidence>
<comment type="catalytic activity">
    <reaction evidence="6">
        <text>[thioredoxin]-dithiol + NADP(+) = [thioredoxin]-disulfide + NADPH + H(+)</text>
        <dbReference type="Rhea" id="RHEA:20345"/>
        <dbReference type="Rhea" id="RHEA-COMP:10698"/>
        <dbReference type="Rhea" id="RHEA-COMP:10700"/>
        <dbReference type="ChEBI" id="CHEBI:15378"/>
        <dbReference type="ChEBI" id="CHEBI:29950"/>
        <dbReference type="ChEBI" id="CHEBI:50058"/>
        <dbReference type="ChEBI" id="CHEBI:57783"/>
        <dbReference type="ChEBI" id="CHEBI:58349"/>
        <dbReference type="EC" id="1.8.1.9"/>
    </reaction>
</comment>
<dbReference type="PANTHER" id="PTHR48105">
    <property type="entry name" value="THIOREDOXIN REDUCTASE 1-RELATED-RELATED"/>
    <property type="match status" value="1"/>
</dbReference>
<keyword evidence="1 6" id="KW-0285">Flavoprotein</keyword>
<name>A0A0G0M9P5_9BACT</name>
<dbReference type="AlphaFoldDB" id="A0A0G0M9P5"/>
<evidence type="ECO:0000313" key="9">
    <source>
        <dbReference type="EMBL" id="KKQ70399.1"/>
    </source>
</evidence>
<dbReference type="GO" id="GO:0005737">
    <property type="term" value="C:cytoplasm"/>
    <property type="evidence" value="ECO:0007669"/>
    <property type="project" value="InterPro"/>
</dbReference>
<comment type="cofactor">
    <cofactor evidence="7">
        <name>FAD</name>
        <dbReference type="ChEBI" id="CHEBI:57692"/>
    </cofactor>
    <text evidence="7">Binds 1 FAD per subunit.</text>
</comment>
<accession>A0A0G0M9P5</accession>
<dbReference type="InterPro" id="IPR008255">
    <property type="entry name" value="Pyr_nucl-diS_OxRdtase_2_AS"/>
</dbReference>
<feature type="domain" description="FAD/NAD(P)-binding" evidence="8">
    <location>
        <begin position="7"/>
        <end position="318"/>
    </location>
</feature>
<keyword evidence="5 6" id="KW-0676">Redox-active center</keyword>
<evidence type="ECO:0000256" key="7">
    <source>
        <dbReference type="RuleBase" id="RU003881"/>
    </source>
</evidence>
<dbReference type="Gene3D" id="3.50.50.60">
    <property type="entry name" value="FAD/NAD(P)-binding domain"/>
    <property type="match status" value="2"/>
</dbReference>
<dbReference type="InterPro" id="IPR005982">
    <property type="entry name" value="Thioredox_Rdtase"/>
</dbReference>
<dbReference type="PATRIC" id="fig|1618490.4.peg.344"/>
<gene>
    <name evidence="9" type="ORF">US90_C0007G0012</name>
</gene>
<evidence type="ECO:0000256" key="2">
    <source>
        <dbReference type="ARBA" id="ARBA00022827"/>
    </source>
</evidence>
<reference evidence="9 10" key="1">
    <citation type="journal article" date="2015" name="Nature">
        <title>rRNA introns, odd ribosomes, and small enigmatic genomes across a large radiation of phyla.</title>
        <authorList>
            <person name="Brown C.T."/>
            <person name="Hug L.A."/>
            <person name="Thomas B.C."/>
            <person name="Sharon I."/>
            <person name="Castelle C.J."/>
            <person name="Singh A."/>
            <person name="Wilkins M.J."/>
            <person name="Williams K.H."/>
            <person name="Banfield J.F."/>
        </authorList>
    </citation>
    <scope>NUCLEOTIDE SEQUENCE [LARGE SCALE GENOMIC DNA]</scope>
</reference>
<comment type="subunit">
    <text evidence="6">Homodimer.</text>
</comment>
<keyword evidence="7" id="KW-0521">NADP</keyword>
<dbReference type="Pfam" id="PF07992">
    <property type="entry name" value="Pyr_redox_2"/>
    <property type="match status" value="1"/>
</dbReference>
<dbReference type="InterPro" id="IPR036188">
    <property type="entry name" value="FAD/NAD-bd_sf"/>
</dbReference>
<dbReference type="EC" id="1.8.1.9" evidence="6"/>
<dbReference type="SUPFAM" id="SSF51905">
    <property type="entry name" value="FAD/NAD(P)-binding domain"/>
    <property type="match status" value="1"/>
</dbReference>
<comment type="similarity">
    <text evidence="6">Belongs to the class-II pyridine nucleotide-disulfide oxidoreductase family.</text>
</comment>
<dbReference type="Proteomes" id="UP000034406">
    <property type="component" value="Unassembled WGS sequence"/>
</dbReference>
<evidence type="ECO:0000256" key="4">
    <source>
        <dbReference type="ARBA" id="ARBA00023157"/>
    </source>
</evidence>
<evidence type="ECO:0000259" key="8">
    <source>
        <dbReference type="Pfam" id="PF07992"/>
    </source>
</evidence>
<dbReference type="STRING" id="1618490.US90_C0007G0012"/>
<dbReference type="NCBIfam" id="TIGR01292">
    <property type="entry name" value="TRX_reduct"/>
    <property type="match status" value="1"/>
</dbReference>
<keyword evidence="2 6" id="KW-0274">FAD</keyword>
<keyword evidence="3 6" id="KW-0560">Oxidoreductase</keyword>
<dbReference type="GO" id="GO:0004791">
    <property type="term" value="F:thioredoxin-disulfide reductase (NADPH) activity"/>
    <property type="evidence" value="ECO:0007669"/>
    <property type="project" value="UniProtKB-UniRule"/>
</dbReference>
<dbReference type="InterPro" id="IPR050097">
    <property type="entry name" value="Ferredoxin-NADP_redctase_2"/>
</dbReference>
<evidence type="ECO:0000256" key="5">
    <source>
        <dbReference type="ARBA" id="ARBA00023284"/>
    </source>
</evidence>
<dbReference type="PROSITE" id="PS00573">
    <property type="entry name" value="PYRIDINE_REDOX_2"/>
    <property type="match status" value="1"/>
</dbReference>
<organism evidence="9 10">
    <name type="scientific">Candidatus Shapirobacteria bacterium GW2011_GWE2_38_30</name>
    <dbReference type="NCBI Taxonomy" id="1618490"/>
    <lineage>
        <taxon>Bacteria</taxon>
        <taxon>Candidatus Shapironibacteriota</taxon>
    </lineage>
</organism>
<dbReference type="PRINTS" id="PR00469">
    <property type="entry name" value="PNDRDTASEII"/>
</dbReference>
<evidence type="ECO:0000256" key="6">
    <source>
        <dbReference type="RuleBase" id="RU003880"/>
    </source>
</evidence>
<dbReference type="InterPro" id="IPR023753">
    <property type="entry name" value="FAD/NAD-binding_dom"/>
</dbReference>
<proteinExistence type="inferred from homology"/>
<sequence>MTEKNIFDTVIVGSGPAGLTAAIYNLRSDLKTLVISGEQPGGQLTITTIVENYPGFPRGIGGMKLMMDTQEQVRNLGGEIRIGKVEKIQRQNPSKSPLSKGDFEIFMENGDKLISKAIIVTTGAQAKWLGLPKEQELIGHGISGCATCDGMFFRDKVVAVVGGGDVAATDAEFLTKFASKLYLIHRRDELRAQVPQQKKILNNPKIEFLWNSEVKEINPPKSPFDKGDLDNNKLHSILIKNNKTGEEKVLELDGLFVAIGHTPATKFVEGLVEMKESGQIITGKNGEYGTMTSIPGIFAAGDCVDDVYRQAIVAAGDGARAGLDAERWIGNQK</sequence>
<dbReference type="GO" id="GO:0019430">
    <property type="term" value="P:removal of superoxide radicals"/>
    <property type="evidence" value="ECO:0007669"/>
    <property type="project" value="UniProtKB-UniRule"/>
</dbReference>
<evidence type="ECO:0000256" key="1">
    <source>
        <dbReference type="ARBA" id="ARBA00022630"/>
    </source>
</evidence>
<dbReference type="PRINTS" id="PR00368">
    <property type="entry name" value="FADPNR"/>
</dbReference>
<keyword evidence="4" id="KW-1015">Disulfide bond</keyword>
<protein>
    <recommendedName>
        <fullName evidence="6">Thioredoxin reductase</fullName>
        <ecNumber evidence="6">1.8.1.9</ecNumber>
    </recommendedName>
</protein>